<dbReference type="eggNOG" id="ENOG50335CG">
    <property type="taxonomic scope" value="Bacteria"/>
</dbReference>
<evidence type="ECO:0000256" key="1">
    <source>
        <dbReference type="SAM" id="Phobius"/>
    </source>
</evidence>
<name>Q97LB5_CLOAB</name>
<dbReference type="PATRIC" id="fig|272562.8.peg.850"/>
<feature type="transmembrane region" description="Helical" evidence="1">
    <location>
        <begin position="132"/>
        <end position="159"/>
    </location>
</feature>
<keyword evidence="1" id="KW-0472">Membrane</keyword>
<sequence>MSKTQSLTRGSIYAAVCIVFIYLSTIIPAGRLSFLAAASLVIPLSILTIGIRSSLMVYASTSILSLILLGFRQNVLIYILLFGNFGFVKLYIERIRKLPIELLLKLIYFNAVIFVIYTLYKTLFLNTMYKNFPIYIIVVILEFIFLLYDYIVSLFVLYINRHIIKNLK</sequence>
<keyword evidence="1" id="KW-1133">Transmembrane helix</keyword>
<dbReference type="STRING" id="272562.CA_C0647"/>
<keyword evidence="3" id="KW-1185">Reference proteome</keyword>
<protein>
    <submittedName>
        <fullName evidence="2">Predicted membrane protein</fullName>
    </submittedName>
</protein>
<keyword evidence="1" id="KW-0812">Transmembrane</keyword>
<feature type="transmembrane region" description="Helical" evidence="1">
    <location>
        <begin position="57"/>
        <end position="81"/>
    </location>
</feature>
<reference evidence="2 3" key="1">
    <citation type="journal article" date="2001" name="J. Bacteriol.">
        <title>Genome sequence and comparative analysis of the solvent-producing bacterium Clostridium acetobutylicum.</title>
        <authorList>
            <person name="Nolling J."/>
            <person name="Breton G."/>
            <person name="Omelchenko M.V."/>
            <person name="Makarova K.S."/>
            <person name="Zeng Q."/>
            <person name="Gibson R."/>
            <person name="Lee H.M."/>
            <person name="Dubois J."/>
            <person name="Qiu D."/>
            <person name="Hitti J."/>
            <person name="Wolf Y.I."/>
            <person name="Tatusov R.L."/>
            <person name="Sabathe F."/>
            <person name="Doucette-Stamm L."/>
            <person name="Soucaille P."/>
            <person name="Daly M.J."/>
            <person name="Bennett G.N."/>
            <person name="Koonin E.V."/>
            <person name="Smith D.R."/>
        </authorList>
    </citation>
    <scope>NUCLEOTIDE SEQUENCE [LARGE SCALE GENOMIC DNA]</scope>
    <source>
        <strain evidence="3">ATCC 824 / DSM 792 / JCM 1419 / LMG 5710 / VKM B-1787</strain>
    </source>
</reference>
<dbReference type="PIR" id="E96979">
    <property type="entry name" value="E96979"/>
</dbReference>
<feature type="transmembrane region" description="Helical" evidence="1">
    <location>
        <begin position="102"/>
        <end position="120"/>
    </location>
</feature>
<gene>
    <name evidence="2" type="ordered locus">CA_C0647</name>
</gene>
<dbReference type="AlphaFoldDB" id="Q97LB5"/>
<organism evidence="2 3">
    <name type="scientific">Clostridium acetobutylicum (strain ATCC 824 / DSM 792 / JCM 1419 / IAM 19013 / LMG 5710 / NBRC 13948 / NRRL B-527 / VKM B-1787 / 2291 / W)</name>
    <dbReference type="NCBI Taxonomy" id="272562"/>
    <lineage>
        <taxon>Bacteria</taxon>
        <taxon>Bacillati</taxon>
        <taxon>Bacillota</taxon>
        <taxon>Clostridia</taxon>
        <taxon>Eubacteriales</taxon>
        <taxon>Clostridiaceae</taxon>
        <taxon>Clostridium</taxon>
    </lineage>
</organism>
<accession>Q97LB5</accession>
<feature type="transmembrane region" description="Helical" evidence="1">
    <location>
        <begin position="6"/>
        <end position="25"/>
    </location>
</feature>
<dbReference type="Proteomes" id="UP000000814">
    <property type="component" value="Chromosome"/>
</dbReference>
<dbReference type="KEGG" id="cac:CA_C0647"/>
<feature type="transmembrane region" description="Helical" evidence="1">
    <location>
        <begin position="32"/>
        <end position="51"/>
    </location>
</feature>
<dbReference type="HOGENOM" id="CLU_122392_1_0_9"/>
<dbReference type="OrthoDB" id="1708005at2"/>
<proteinExistence type="predicted"/>
<dbReference type="EMBL" id="AE001437">
    <property type="protein sequence ID" value="AAK78624.1"/>
    <property type="molecule type" value="Genomic_DNA"/>
</dbReference>
<evidence type="ECO:0000313" key="2">
    <source>
        <dbReference type="EMBL" id="AAK78624.1"/>
    </source>
</evidence>
<evidence type="ECO:0000313" key="3">
    <source>
        <dbReference type="Proteomes" id="UP000000814"/>
    </source>
</evidence>